<dbReference type="Gene3D" id="3.40.50.2000">
    <property type="entry name" value="Glycogen Phosphorylase B"/>
    <property type="match status" value="2"/>
</dbReference>
<dbReference type="RefSeq" id="WP_323306764.1">
    <property type="nucleotide sequence ID" value="NZ_JAYGHT010000001.1"/>
</dbReference>
<protein>
    <submittedName>
        <fullName evidence="3">Glycosyltransferase</fullName>
    </submittedName>
</protein>
<dbReference type="Pfam" id="PF06722">
    <property type="entry name" value="EryCIII-like_C"/>
    <property type="match status" value="1"/>
</dbReference>
<dbReference type="Proteomes" id="UP001301728">
    <property type="component" value="Unassembled WGS sequence"/>
</dbReference>
<dbReference type="Pfam" id="PF03033">
    <property type="entry name" value="Glyco_transf_28"/>
    <property type="match status" value="1"/>
</dbReference>
<evidence type="ECO:0000313" key="4">
    <source>
        <dbReference type="Proteomes" id="UP001301728"/>
    </source>
</evidence>
<dbReference type="InterPro" id="IPR010610">
    <property type="entry name" value="EryCIII-like_C"/>
</dbReference>
<feature type="domain" description="Erythromycin biosynthesis protein CIII-like C-terminal" evidence="2">
    <location>
        <begin position="294"/>
        <end position="389"/>
    </location>
</feature>
<comment type="caution">
    <text evidence="3">The sequence shown here is derived from an EMBL/GenBank/DDBJ whole genome shotgun (WGS) entry which is preliminary data.</text>
</comment>
<feature type="domain" description="Glycosyltransferase family 28 N-terminal" evidence="1">
    <location>
        <begin position="3"/>
        <end position="139"/>
    </location>
</feature>
<evidence type="ECO:0000313" key="3">
    <source>
        <dbReference type="EMBL" id="MEA5517423.1"/>
    </source>
</evidence>
<dbReference type="PANTHER" id="PTHR48050:SF13">
    <property type="entry name" value="STEROL 3-BETA-GLUCOSYLTRANSFERASE UGT80A2"/>
    <property type="match status" value="1"/>
</dbReference>
<reference evidence="3 4" key="1">
    <citation type="submission" date="2023-12" db="EMBL/GenBank/DDBJ databases">
        <title>Baltic Sea Cyanobacteria.</title>
        <authorList>
            <person name="Delbaje E."/>
            <person name="Fewer D.P."/>
            <person name="Shishido T.K."/>
        </authorList>
    </citation>
    <scope>NUCLEOTIDE SEQUENCE [LARGE SCALE GENOMIC DNA]</scope>
    <source>
        <strain evidence="3 4">CCNP 1315</strain>
    </source>
</reference>
<evidence type="ECO:0000259" key="2">
    <source>
        <dbReference type="Pfam" id="PF06722"/>
    </source>
</evidence>
<accession>A0ABU5TTQ3</accession>
<dbReference type="PANTHER" id="PTHR48050">
    <property type="entry name" value="STEROL 3-BETA-GLUCOSYLTRANSFERASE"/>
    <property type="match status" value="1"/>
</dbReference>
<dbReference type="InterPro" id="IPR002213">
    <property type="entry name" value="UDP_glucos_trans"/>
</dbReference>
<name>A0ABU5TTQ3_9CYAN</name>
<dbReference type="SUPFAM" id="SSF53756">
    <property type="entry name" value="UDP-Glycosyltransferase/glycogen phosphorylase"/>
    <property type="match status" value="1"/>
</dbReference>
<dbReference type="EMBL" id="JAYGHT010000001">
    <property type="protein sequence ID" value="MEA5517423.1"/>
    <property type="molecule type" value="Genomic_DNA"/>
</dbReference>
<evidence type="ECO:0000259" key="1">
    <source>
        <dbReference type="Pfam" id="PF03033"/>
    </source>
</evidence>
<sequence>MLITMLAVGTRGDVQPYIALGVALKRAGDYTIRIAASETFESFVKGFGLEFYPLKGDVSKIGSDSRVQKAMQADNPLKIILSFNTLKSLVFDGQKDLYDACQGSDAIIYHPGAAIGYFVAQALNIPSIFASPFPMTPTQDYPSLIFYDSVHLGKRINYLTHLLFEQTMWGMSRSPIKEFWKQKFGRIPQNFTNPFKKQQTKNYPTIVSCSNHVFPKPQDWPEYVQNTGYWFLDEGDNWHPTDALQDFLASGKPPVYVGFGSLGNPTKAAQRTELVIDALQRSGQRGVLATGWSGMTKLDTIPENIFMLESAPHAWLFPRMSAVVHHGGAGTTAAGFRAGVPSILIPHANDQFAWGRRVYELGVGAKPIPRKKLTSEKLSAAITSVLTTEIQQKAKILGKKIEGEKGAKRAAQVITRCLEQQR</sequence>
<proteinExistence type="predicted"/>
<dbReference type="CDD" id="cd03784">
    <property type="entry name" value="GT1_Gtf-like"/>
    <property type="match status" value="1"/>
</dbReference>
<dbReference type="InterPro" id="IPR004276">
    <property type="entry name" value="GlycoTrans_28_N"/>
</dbReference>
<organism evidence="3 4">
    <name type="scientific">Limnoraphis robusta CCNP1315</name>
    <dbReference type="NCBI Taxonomy" id="3110306"/>
    <lineage>
        <taxon>Bacteria</taxon>
        <taxon>Bacillati</taxon>
        <taxon>Cyanobacteriota</taxon>
        <taxon>Cyanophyceae</taxon>
        <taxon>Oscillatoriophycideae</taxon>
        <taxon>Oscillatoriales</taxon>
        <taxon>Sirenicapillariaceae</taxon>
        <taxon>Limnoraphis</taxon>
    </lineage>
</organism>
<keyword evidence="4" id="KW-1185">Reference proteome</keyword>
<dbReference type="InterPro" id="IPR050426">
    <property type="entry name" value="Glycosyltransferase_28"/>
</dbReference>
<gene>
    <name evidence="3" type="ORF">VB854_00520</name>
</gene>